<organism evidence="1 2">
    <name type="scientific">Laccaria amethystina LaAM-08-1</name>
    <dbReference type="NCBI Taxonomy" id="1095629"/>
    <lineage>
        <taxon>Eukaryota</taxon>
        <taxon>Fungi</taxon>
        <taxon>Dikarya</taxon>
        <taxon>Basidiomycota</taxon>
        <taxon>Agaricomycotina</taxon>
        <taxon>Agaricomycetes</taxon>
        <taxon>Agaricomycetidae</taxon>
        <taxon>Agaricales</taxon>
        <taxon>Agaricineae</taxon>
        <taxon>Hydnangiaceae</taxon>
        <taxon>Laccaria</taxon>
    </lineage>
</organism>
<sequence length="63" mass="6997">MCPPENLVPSKNNRALRGVGSLRAKLVFFQLTTNCFSIYNPSMKHPSRPTMSGCSPSMARLQK</sequence>
<name>A0A0C9XKN5_9AGAR</name>
<reference evidence="2" key="2">
    <citation type="submission" date="2015-01" db="EMBL/GenBank/DDBJ databases">
        <title>Evolutionary Origins and Diversification of the Mycorrhizal Mutualists.</title>
        <authorList>
            <consortium name="DOE Joint Genome Institute"/>
            <consortium name="Mycorrhizal Genomics Consortium"/>
            <person name="Kohler A."/>
            <person name="Kuo A."/>
            <person name="Nagy L.G."/>
            <person name="Floudas D."/>
            <person name="Copeland A."/>
            <person name="Barry K.W."/>
            <person name="Cichocki N."/>
            <person name="Veneault-Fourrey C."/>
            <person name="LaButti K."/>
            <person name="Lindquist E.A."/>
            <person name="Lipzen A."/>
            <person name="Lundell T."/>
            <person name="Morin E."/>
            <person name="Murat C."/>
            <person name="Riley R."/>
            <person name="Ohm R."/>
            <person name="Sun H."/>
            <person name="Tunlid A."/>
            <person name="Henrissat B."/>
            <person name="Grigoriev I.V."/>
            <person name="Hibbett D.S."/>
            <person name="Martin F."/>
        </authorList>
    </citation>
    <scope>NUCLEOTIDE SEQUENCE [LARGE SCALE GENOMIC DNA]</scope>
    <source>
        <strain evidence="2">LaAM-08-1</strain>
    </source>
</reference>
<reference evidence="1 2" key="1">
    <citation type="submission" date="2014-04" db="EMBL/GenBank/DDBJ databases">
        <authorList>
            <consortium name="DOE Joint Genome Institute"/>
            <person name="Kuo A."/>
            <person name="Kohler A."/>
            <person name="Nagy L.G."/>
            <person name="Floudas D."/>
            <person name="Copeland A."/>
            <person name="Barry K.W."/>
            <person name="Cichocki N."/>
            <person name="Veneault-Fourrey C."/>
            <person name="LaButti K."/>
            <person name="Lindquist E.A."/>
            <person name="Lipzen A."/>
            <person name="Lundell T."/>
            <person name="Morin E."/>
            <person name="Murat C."/>
            <person name="Sun H."/>
            <person name="Tunlid A."/>
            <person name="Henrissat B."/>
            <person name="Grigoriev I.V."/>
            <person name="Hibbett D.S."/>
            <person name="Martin F."/>
            <person name="Nordberg H.P."/>
            <person name="Cantor M.N."/>
            <person name="Hua S.X."/>
        </authorList>
    </citation>
    <scope>NUCLEOTIDE SEQUENCE [LARGE SCALE GENOMIC DNA]</scope>
    <source>
        <strain evidence="1 2">LaAM-08-1</strain>
    </source>
</reference>
<gene>
    <name evidence="1" type="ORF">K443DRAFT_221145</name>
</gene>
<dbReference type="AlphaFoldDB" id="A0A0C9XKN5"/>
<proteinExistence type="predicted"/>
<dbReference type="Proteomes" id="UP000054477">
    <property type="component" value="Unassembled WGS sequence"/>
</dbReference>
<evidence type="ECO:0000313" key="1">
    <source>
        <dbReference type="EMBL" id="KIJ98151.1"/>
    </source>
</evidence>
<protein>
    <submittedName>
        <fullName evidence="1">Unplaced genomic scaffold K443scaffold_141, whole genome shotgun sequence</fullName>
    </submittedName>
</protein>
<dbReference type="EMBL" id="KN838676">
    <property type="protein sequence ID" value="KIJ98151.1"/>
    <property type="molecule type" value="Genomic_DNA"/>
</dbReference>
<evidence type="ECO:0000313" key="2">
    <source>
        <dbReference type="Proteomes" id="UP000054477"/>
    </source>
</evidence>
<keyword evidence="2" id="KW-1185">Reference proteome</keyword>
<dbReference type="HOGENOM" id="CLU_2886136_0_0_1"/>
<accession>A0A0C9XKN5</accession>